<dbReference type="SMART" id="SM00146">
    <property type="entry name" value="PI3Kc"/>
    <property type="match status" value="1"/>
</dbReference>
<dbReference type="SMART" id="SM01343">
    <property type="entry name" value="FATC"/>
    <property type="match status" value="1"/>
</dbReference>
<evidence type="ECO:0000259" key="11">
    <source>
        <dbReference type="PROSITE" id="PS50290"/>
    </source>
</evidence>
<dbReference type="EMBL" id="MUJZ01029730">
    <property type="protein sequence ID" value="OTF78053.1"/>
    <property type="molecule type" value="Genomic_DNA"/>
</dbReference>
<evidence type="ECO:0000256" key="8">
    <source>
        <dbReference type="ARBA" id="ARBA00022840"/>
    </source>
</evidence>
<dbReference type="InterPro" id="IPR036940">
    <property type="entry name" value="PI3/4_kinase_cat_sf"/>
</dbReference>
<evidence type="ECO:0000256" key="5">
    <source>
        <dbReference type="ARBA" id="ARBA00022741"/>
    </source>
</evidence>
<dbReference type="PROSITE" id="PS50290">
    <property type="entry name" value="PI3_4_KINASE_3"/>
    <property type="match status" value="1"/>
</dbReference>
<keyword evidence="8" id="KW-0067">ATP-binding</keyword>
<evidence type="ECO:0000256" key="2">
    <source>
        <dbReference type="ARBA" id="ARBA00012513"/>
    </source>
</evidence>
<dbReference type="InterPro" id="IPR011009">
    <property type="entry name" value="Kinase-like_dom_sf"/>
</dbReference>
<evidence type="ECO:0000256" key="1">
    <source>
        <dbReference type="ARBA" id="ARBA00004123"/>
    </source>
</evidence>
<feature type="domain" description="FATC" evidence="12">
    <location>
        <begin position="292"/>
        <end position="324"/>
    </location>
</feature>
<dbReference type="Gene3D" id="1.10.1070.11">
    <property type="entry name" value="Phosphatidylinositol 3-/4-kinase, catalytic domain"/>
    <property type="match status" value="1"/>
</dbReference>
<evidence type="ECO:0000313" key="14">
    <source>
        <dbReference type="Proteomes" id="UP000194236"/>
    </source>
</evidence>
<organism evidence="13 14">
    <name type="scientific">Euroglyphus maynei</name>
    <name type="common">Mayne's house dust mite</name>
    <dbReference type="NCBI Taxonomy" id="6958"/>
    <lineage>
        <taxon>Eukaryota</taxon>
        <taxon>Metazoa</taxon>
        <taxon>Ecdysozoa</taxon>
        <taxon>Arthropoda</taxon>
        <taxon>Chelicerata</taxon>
        <taxon>Arachnida</taxon>
        <taxon>Acari</taxon>
        <taxon>Acariformes</taxon>
        <taxon>Sarcoptiformes</taxon>
        <taxon>Astigmata</taxon>
        <taxon>Psoroptidia</taxon>
        <taxon>Analgoidea</taxon>
        <taxon>Pyroglyphidae</taxon>
        <taxon>Pyroglyphinae</taxon>
        <taxon>Euroglyphus</taxon>
    </lineage>
</organism>
<dbReference type="InterPro" id="IPR003152">
    <property type="entry name" value="FATC_dom"/>
</dbReference>
<dbReference type="PANTHER" id="PTHR11139">
    <property type="entry name" value="ATAXIA TELANGIECTASIA MUTATED ATM -RELATED"/>
    <property type="match status" value="1"/>
</dbReference>
<comment type="caution">
    <text evidence="13">The sequence shown here is derived from an EMBL/GenBank/DDBJ whole genome shotgun (WGS) entry which is preliminary data.</text>
</comment>
<dbReference type="InterPro" id="IPR050517">
    <property type="entry name" value="DDR_Repair_Kinase"/>
</dbReference>
<dbReference type="InterPro" id="IPR000403">
    <property type="entry name" value="PI3/4_kinase_cat_dom"/>
</dbReference>
<keyword evidence="5" id="KW-0547">Nucleotide-binding</keyword>
<keyword evidence="7 13" id="KW-0418">Kinase</keyword>
<keyword evidence="6" id="KW-0227">DNA damage</keyword>
<dbReference type="OrthoDB" id="381190at2759"/>
<dbReference type="GO" id="GO:0004674">
    <property type="term" value="F:protein serine/threonine kinase activity"/>
    <property type="evidence" value="ECO:0007669"/>
    <property type="project" value="UniProtKB-KW"/>
</dbReference>
<keyword evidence="14" id="KW-1185">Reference proteome</keyword>
<evidence type="ECO:0000256" key="10">
    <source>
        <dbReference type="ARBA" id="ARBA00024420"/>
    </source>
</evidence>
<gene>
    <name evidence="13" type="ORF">BLA29_005963</name>
</gene>
<reference evidence="13 14" key="1">
    <citation type="submission" date="2017-03" db="EMBL/GenBank/DDBJ databases">
        <title>Genome Survey of Euroglyphus maynei.</title>
        <authorList>
            <person name="Arlian L.G."/>
            <person name="Morgan M.S."/>
            <person name="Rider S.D."/>
        </authorList>
    </citation>
    <scope>NUCLEOTIDE SEQUENCE [LARGE SCALE GENOMIC DNA]</scope>
    <source>
        <strain evidence="13">Arlian Lab</strain>
        <tissue evidence="13">Whole body</tissue>
    </source>
</reference>
<dbReference type="GO" id="GO:0000077">
    <property type="term" value="P:DNA damage checkpoint signaling"/>
    <property type="evidence" value="ECO:0007669"/>
    <property type="project" value="TreeGrafter"/>
</dbReference>
<comment type="subcellular location">
    <subcellularLocation>
        <location evidence="1">Nucleus</location>
    </subcellularLocation>
</comment>
<evidence type="ECO:0000256" key="6">
    <source>
        <dbReference type="ARBA" id="ARBA00022763"/>
    </source>
</evidence>
<dbReference type="GO" id="GO:0005634">
    <property type="term" value="C:nucleus"/>
    <property type="evidence" value="ECO:0007669"/>
    <property type="project" value="UniProtKB-SubCell"/>
</dbReference>
<accession>A0A1Y3BDZ2</accession>
<dbReference type="Pfam" id="PF00454">
    <property type="entry name" value="PI3_PI4_kinase"/>
    <property type="match status" value="1"/>
</dbReference>
<dbReference type="EC" id="2.7.11.1" evidence="2"/>
<evidence type="ECO:0000256" key="4">
    <source>
        <dbReference type="ARBA" id="ARBA00022679"/>
    </source>
</evidence>
<dbReference type="Proteomes" id="UP000194236">
    <property type="component" value="Unassembled WGS sequence"/>
</dbReference>
<protein>
    <recommendedName>
        <fullName evidence="10">Serine/threonine-protein kinase ATR</fullName>
        <ecNumber evidence="2">2.7.11.1</ecNumber>
    </recommendedName>
</protein>
<dbReference type="GO" id="GO:0000723">
    <property type="term" value="P:telomere maintenance"/>
    <property type="evidence" value="ECO:0007669"/>
    <property type="project" value="TreeGrafter"/>
</dbReference>
<keyword evidence="3" id="KW-0723">Serine/threonine-protein kinase</keyword>
<evidence type="ECO:0000259" key="12">
    <source>
        <dbReference type="PROSITE" id="PS51190"/>
    </source>
</evidence>
<dbReference type="InterPro" id="IPR018936">
    <property type="entry name" value="PI3/4_kinase_CS"/>
</dbReference>
<proteinExistence type="predicted"/>
<dbReference type="GO" id="GO:0006281">
    <property type="term" value="P:DNA repair"/>
    <property type="evidence" value="ECO:0007669"/>
    <property type="project" value="TreeGrafter"/>
</dbReference>
<dbReference type="GO" id="GO:0005694">
    <property type="term" value="C:chromosome"/>
    <property type="evidence" value="ECO:0007669"/>
    <property type="project" value="TreeGrafter"/>
</dbReference>
<keyword evidence="9" id="KW-0539">Nucleus</keyword>
<evidence type="ECO:0000313" key="13">
    <source>
        <dbReference type="EMBL" id="OTF78053.1"/>
    </source>
</evidence>
<dbReference type="Pfam" id="PF02260">
    <property type="entry name" value="FATC"/>
    <property type="match status" value="1"/>
</dbReference>
<dbReference type="SUPFAM" id="SSF56112">
    <property type="entry name" value="Protein kinase-like (PK-like)"/>
    <property type="match status" value="1"/>
</dbReference>
<evidence type="ECO:0000256" key="7">
    <source>
        <dbReference type="ARBA" id="ARBA00022777"/>
    </source>
</evidence>
<dbReference type="PROSITE" id="PS00916">
    <property type="entry name" value="PI3_4_KINASE_2"/>
    <property type="match status" value="1"/>
</dbReference>
<evidence type="ECO:0000256" key="9">
    <source>
        <dbReference type="ARBA" id="ARBA00023242"/>
    </source>
</evidence>
<dbReference type="PANTHER" id="PTHR11139:SF69">
    <property type="entry name" value="SERINE_THREONINE-PROTEIN KINASE ATR"/>
    <property type="match status" value="1"/>
</dbReference>
<sequence>MLAYCNLFNRSYRGEMPSLEPMKKVDDGYDSHRELKIWARRRQQPLIVKTYFAVALNDTFGIIEWLPGLLSLKSIAEKQYSKTKCRERQFNLAKNAFINSVRPSHINREKRVERFLQHFQNFRPPVLQNWFQEHYVDPYSWYQARRNFTRTSAVFSILGYILGLGDRHTDNVMIDPQTGQMVQVDFNCLFNHGEEFLVVELIPFRLTHNMISAMGTNGQEGLFRTTCEDVLLTCRQFREIFAHRVQIFLEDKFFDWIRCSNRVEIAEKSVFNVEARLFGITERNIGKISRGNILSIAGQVEHVIKQATDVNNLGALYHGWAAYI</sequence>
<dbReference type="AlphaFoldDB" id="A0A1Y3BDZ2"/>
<dbReference type="GO" id="GO:0005524">
    <property type="term" value="F:ATP binding"/>
    <property type="evidence" value="ECO:0007669"/>
    <property type="project" value="UniProtKB-KW"/>
</dbReference>
<feature type="domain" description="PI3K/PI4K catalytic" evidence="11">
    <location>
        <begin position="1"/>
        <end position="308"/>
    </location>
</feature>
<name>A0A1Y3BDZ2_EURMA</name>
<dbReference type="PROSITE" id="PS51190">
    <property type="entry name" value="FATC"/>
    <property type="match status" value="1"/>
</dbReference>
<keyword evidence="4" id="KW-0808">Transferase</keyword>
<evidence type="ECO:0000256" key="3">
    <source>
        <dbReference type="ARBA" id="ARBA00022527"/>
    </source>
</evidence>